<protein>
    <submittedName>
        <fullName evidence="1">37904_t:CDS:1</fullName>
    </submittedName>
</protein>
<gene>
    <name evidence="1" type="ORF">GMARGA_LOCUS39431</name>
</gene>
<evidence type="ECO:0000313" key="1">
    <source>
        <dbReference type="EMBL" id="CAG8848931.1"/>
    </source>
</evidence>
<comment type="caution">
    <text evidence="1">The sequence shown here is derived from an EMBL/GenBank/DDBJ whole genome shotgun (WGS) entry which is preliminary data.</text>
</comment>
<evidence type="ECO:0000313" key="2">
    <source>
        <dbReference type="Proteomes" id="UP000789901"/>
    </source>
</evidence>
<dbReference type="EMBL" id="CAJVQB010094052">
    <property type="protein sequence ID" value="CAG8848931.1"/>
    <property type="molecule type" value="Genomic_DNA"/>
</dbReference>
<organism evidence="1 2">
    <name type="scientific">Gigaspora margarita</name>
    <dbReference type="NCBI Taxonomy" id="4874"/>
    <lineage>
        <taxon>Eukaryota</taxon>
        <taxon>Fungi</taxon>
        <taxon>Fungi incertae sedis</taxon>
        <taxon>Mucoromycota</taxon>
        <taxon>Glomeromycotina</taxon>
        <taxon>Glomeromycetes</taxon>
        <taxon>Diversisporales</taxon>
        <taxon>Gigasporaceae</taxon>
        <taxon>Gigaspora</taxon>
    </lineage>
</organism>
<dbReference type="Proteomes" id="UP000789901">
    <property type="component" value="Unassembled WGS sequence"/>
</dbReference>
<accession>A0ABN7X6J9</accession>
<proteinExistence type="predicted"/>
<feature type="non-terminal residue" evidence="1">
    <location>
        <position position="41"/>
    </location>
</feature>
<sequence length="41" mass="4536">VSHTAAGHVQSYCLVQSDVDIRLKLLSKLQFVNHTVDKVVS</sequence>
<feature type="non-terminal residue" evidence="1">
    <location>
        <position position="1"/>
    </location>
</feature>
<reference evidence="1 2" key="1">
    <citation type="submission" date="2021-06" db="EMBL/GenBank/DDBJ databases">
        <authorList>
            <person name="Kallberg Y."/>
            <person name="Tangrot J."/>
            <person name="Rosling A."/>
        </authorList>
    </citation>
    <scope>NUCLEOTIDE SEQUENCE [LARGE SCALE GENOMIC DNA]</scope>
    <source>
        <strain evidence="1 2">120-4 pot B 10/14</strain>
    </source>
</reference>
<name>A0ABN7X6J9_GIGMA</name>
<keyword evidence="2" id="KW-1185">Reference proteome</keyword>